<evidence type="ECO:0000259" key="3">
    <source>
        <dbReference type="PROSITE" id="PS51547"/>
    </source>
</evidence>
<dbReference type="InterPro" id="IPR042236">
    <property type="entry name" value="PI3K_accessory_sf"/>
</dbReference>
<feature type="domain" description="PIK helical" evidence="2">
    <location>
        <begin position="180"/>
        <end position="372"/>
    </location>
</feature>
<dbReference type="Proteomes" id="UP000595437">
    <property type="component" value="Chromosome 19"/>
</dbReference>
<dbReference type="GO" id="GO:0005768">
    <property type="term" value="C:endosome"/>
    <property type="evidence" value="ECO:0007669"/>
    <property type="project" value="TreeGrafter"/>
</dbReference>
<protein>
    <submittedName>
        <fullName evidence="4">Phosphatidylinositol 3-kinase catalytic subunit</fullName>
    </submittedName>
</protein>
<dbReference type="PROSITE" id="PS51545">
    <property type="entry name" value="PIK_HELICAL"/>
    <property type="match status" value="1"/>
</dbReference>
<gene>
    <name evidence="4" type="ORF">FKW44_024185</name>
</gene>
<dbReference type="Pfam" id="PF00792">
    <property type="entry name" value="PI3K_C2"/>
    <property type="match status" value="1"/>
</dbReference>
<reference evidence="5" key="1">
    <citation type="submission" date="2021-01" db="EMBL/GenBank/DDBJ databases">
        <title>Caligus Genome Assembly.</title>
        <authorList>
            <person name="Gallardo-Escarate C."/>
        </authorList>
    </citation>
    <scope>NUCLEOTIDE SEQUENCE [LARGE SCALE GENOMIC DNA]</scope>
</reference>
<dbReference type="InterPro" id="IPR002420">
    <property type="entry name" value="PI3K-type_C2_dom"/>
</dbReference>
<dbReference type="PANTHER" id="PTHR10048:SF7">
    <property type="entry name" value="PHOSPHATIDYLINOSITOL 3-KINASE CATALYTIC SUBUNIT TYPE 3"/>
    <property type="match status" value="1"/>
</dbReference>
<dbReference type="PANTHER" id="PTHR10048">
    <property type="entry name" value="PHOSPHATIDYLINOSITOL KINASE"/>
    <property type="match status" value="1"/>
</dbReference>
<proteinExistence type="inferred from homology"/>
<sequence length="433" mass="49570">VYDSQGECGRKTPIGGTHIPLFDSSGVLHQGQMDLRLWNDAVGSLSTPGQTGKALSRDDIDEDDLRPDLAQLMNLTKQYRAGKIPHVDWLDRLTFAQVEKRKDRDKQSSQLLFLTIEFVSASLDGKPVSIVYYDPGLEPYPESGRLSETQSHQTSLIASDENLVENKHHKLTRSQRTGQSEKNLKPNAELRDRLNAIVAYPSTRSLSSEEQDLMWRYRFYLAENKKALSKFVKCVNWRTESEADSALDLINHTWAPMDVEDALELLGPSFKYPGLRQYAVSRLQQAQNEDLRLYLLQLVQALKYEPIREEGQARCEDHLASFLIERACKDRAIANYFYWYLVIEVENEQTHSSSIKTEQTRYQIILKRFKETLVKGGHSEIKQILDRQFVFISKLVSLLRTVARESGSRQKKIERLQALLMGSGEKTDKDEGG</sequence>
<dbReference type="InterPro" id="IPR016024">
    <property type="entry name" value="ARM-type_fold"/>
</dbReference>
<feature type="domain" description="C2 PI3K-type" evidence="3">
    <location>
        <begin position="1"/>
        <end position="80"/>
    </location>
</feature>
<dbReference type="GO" id="GO:0006897">
    <property type="term" value="P:endocytosis"/>
    <property type="evidence" value="ECO:0007669"/>
    <property type="project" value="TreeGrafter"/>
</dbReference>
<dbReference type="EMBL" id="CP045908">
    <property type="protein sequence ID" value="QQP32979.1"/>
    <property type="molecule type" value="Genomic_DNA"/>
</dbReference>
<evidence type="ECO:0000313" key="4">
    <source>
        <dbReference type="EMBL" id="QQP32979.1"/>
    </source>
</evidence>
<dbReference type="SUPFAM" id="SSF48371">
    <property type="entry name" value="ARM repeat"/>
    <property type="match status" value="1"/>
</dbReference>
<dbReference type="GO" id="GO:0048015">
    <property type="term" value="P:phosphatidylinositol-mediated signaling"/>
    <property type="evidence" value="ECO:0007669"/>
    <property type="project" value="TreeGrafter"/>
</dbReference>
<organism evidence="4 5">
    <name type="scientific">Caligus rogercresseyi</name>
    <name type="common">Sea louse</name>
    <dbReference type="NCBI Taxonomy" id="217165"/>
    <lineage>
        <taxon>Eukaryota</taxon>
        <taxon>Metazoa</taxon>
        <taxon>Ecdysozoa</taxon>
        <taxon>Arthropoda</taxon>
        <taxon>Crustacea</taxon>
        <taxon>Multicrustacea</taxon>
        <taxon>Hexanauplia</taxon>
        <taxon>Copepoda</taxon>
        <taxon>Siphonostomatoida</taxon>
        <taxon>Caligidae</taxon>
        <taxon>Caligus</taxon>
    </lineage>
</organism>
<dbReference type="GO" id="GO:0034272">
    <property type="term" value="C:phosphatidylinositol 3-kinase complex, class III, type II"/>
    <property type="evidence" value="ECO:0007669"/>
    <property type="project" value="TreeGrafter"/>
</dbReference>
<keyword evidence="4" id="KW-0418">Kinase</keyword>
<accession>A0A7T8JT60</accession>
<evidence type="ECO:0000313" key="5">
    <source>
        <dbReference type="Proteomes" id="UP000595437"/>
    </source>
</evidence>
<feature type="non-terminal residue" evidence="4">
    <location>
        <position position="1"/>
    </location>
</feature>
<dbReference type="GO" id="GO:0016303">
    <property type="term" value="F:1-phosphatidylinositol-3-kinase activity"/>
    <property type="evidence" value="ECO:0007669"/>
    <property type="project" value="TreeGrafter"/>
</dbReference>
<dbReference type="GO" id="GO:0005777">
    <property type="term" value="C:peroxisome"/>
    <property type="evidence" value="ECO:0007669"/>
    <property type="project" value="TreeGrafter"/>
</dbReference>
<dbReference type="PROSITE" id="PS51547">
    <property type="entry name" value="C2_PI3K"/>
    <property type="match status" value="1"/>
</dbReference>
<evidence type="ECO:0000259" key="2">
    <source>
        <dbReference type="PROSITE" id="PS51545"/>
    </source>
</evidence>
<dbReference type="Pfam" id="PF00613">
    <property type="entry name" value="PI3Ka"/>
    <property type="match status" value="1"/>
</dbReference>
<dbReference type="CDD" id="cd00870">
    <property type="entry name" value="PI3Ka_III"/>
    <property type="match status" value="1"/>
</dbReference>
<dbReference type="SMART" id="SM00145">
    <property type="entry name" value="PI3Ka"/>
    <property type="match status" value="1"/>
</dbReference>
<dbReference type="Gene3D" id="1.25.40.70">
    <property type="entry name" value="Phosphatidylinositol 3-kinase, accessory domain (PIK)"/>
    <property type="match status" value="1"/>
</dbReference>
<keyword evidence="4" id="KW-0808">Transferase</keyword>
<dbReference type="InterPro" id="IPR015433">
    <property type="entry name" value="PI3/4_kinase"/>
</dbReference>
<keyword evidence="5" id="KW-1185">Reference proteome</keyword>
<dbReference type="GO" id="GO:0034271">
    <property type="term" value="C:phosphatidylinositol 3-kinase complex, class III, type I"/>
    <property type="evidence" value="ECO:0007669"/>
    <property type="project" value="TreeGrafter"/>
</dbReference>
<dbReference type="AlphaFoldDB" id="A0A7T8JT60"/>
<dbReference type="OrthoDB" id="67688at2759"/>
<dbReference type="GO" id="GO:0000407">
    <property type="term" value="C:phagophore assembly site"/>
    <property type="evidence" value="ECO:0007669"/>
    <property type="project" value="TreeGrafter"/>
</dbReference>
<dbReference type="InterPro" id="IPR035892">
    <property type="entry name" value="C2_domain_sf"/>
</dbReference>
<dbReference type="GO" id="GO:0000045">
    <property type="term" value="P:autophagosome assembly"/>
    <property type="evidence" value="ECO:0007669"/>
    <property type="project" value="TreeGrafter"/>
</dbReference>
<dbReference type="InterPro" id="IPR001263">
    <property type="entry name" value="PI3K_accessory_dom"/>
</dbReference>
<comment type="similarity">
    <text evidence="1">Belongs to the PI3/PI4-kinase family.</text>
</comment>
<name>A0A7T8JT60_CALRO</name>
<dbReference type="SUPFAM" id="SSF49562">
    <property type="entry name" value="C2 domain (Calcium/lipid-binding domain, CaLB)"/>
    <property type="match status" value="1"/>
</dbReference>
<evidence type="ECO:0000256" key="1">
    <source>
        <dbReference type="PROSITE-ProRule" id="PRU00880"/>
    </source>
</evidence>
<feature type="non-terminal residue" evidence="4">
    <location>
        <position position="433"/>
    </location>
</feature>